<keyword evidence="2" id="KW-1185">Reference proteome</keyword>
<gene>
    <name evidence="1" type="ORF">K7X08_012066</name>
</gene>
<accession>A0A9Q1LC59</accession>
<sequence>MSVSVSDLADGLSDENEVFDECPQPADSGILDGNSKHVDWVFASNPERNITAQLGYFATMFMVPFTSSVICGLFPVGRICDVHIGVNLENDYIIDTCSGCYTRTCAYLPYESQSPLGPNPFCSYVGNWFDTGQDFKADKGGVDIGIAELREHGGGDLVIEELGALKYTSIRCSASIIFSCCSRAHWIHKVNSLISRRVGRSLGLLVIFLDPFFPFGYICELLLAECPNQIIEALATDQLRYWI</sequence>
<organism evidence="1 2">
    <name type="scientific">Anisodus acutangulus</name>
    <dbReference type="NCBI Taxonomy" id="402998"/>
    <lineage>
        <taxon>Eukaryota</taxon>
        <taxon>Viridiplantae</taxon>
        <taxon>Streptophyta</taxon>
        <taxon>Embryophyta</taxon>
        <taxon>Tracheophyta</taxon>
        <taxon>Spermatophyta</taxon>
        <taxon>Magnoliopsida</taxon>
        <taxon>eudicotyledons</taxon>
        <taxon>Gunneridae</taxon>
        <taxon>Pentapetalae</taxon>
        <taxon>asterids</taxon>
        <taxon>lamiids</taxon>
        <taxon>Solanales</taxon>
        <taxon>Solanaceae</taxon>
        <taxon>Solanoideae</taxon>
        <taxon>Hyoscyameae</taxon>
        <taxon>Anisodus</taxon>
    </lineage>
</organism>
<reference evidence="2" key="1">
    <citation type="journal article" date="2023" name="Proc. Natl. Acad. Sci. U.S.A.">
        <title>Genomic and structural basis for evolution of tropane alkaloid biosynthesis.</title>
        <authorList>
            <person name="Wanga Y.-J."/>
            <person name="Taina T."/>
            <person name="Yua J.-Y."/>
            <person name="Lia J."/>
            <person name="Xua B."/>
            <person name="Chenc J."/>
            <person name="D'Auriad J.C."/>
            <person name="Huanga J.-P."/>
            <person name="Huanga S.-X."/>
        </authorList>
    </citation>
    <scope>NUCLEOTIDE SEQUENCE [LARGE SCALE GENOMIC DNA]</scope>
    <source>
        <strain evidence="2">cv. KIB-2019</strain>
    </source>
</reference>
<comment type="caution">
    <text evidence="1">The sequence shown here is derived from an EMBL/GenBank/DDBJ whole genome shotgun (WGS) entry which is preliminary data.</text>
</comment>
<evidence type="ECO:0000313" key="1">
    <source>
        <dbReference type="EMBL" id="KAJ8532143.1"/>
    </source>
</evidence>
<dbReference type="EMBL" id="JAJAGQ010000020">
    <property type="protein sequence ID" value="KAJ8532143.1"/>
    <property type="molecule type" value="Genomic_DNA"/>
</dbReference>
<evidence type="ECO:0000313" key="2">
    <source>
        <dbReference type="Proteomes" id="UP001152561"/>
    </source>
</evidence>
<dbReference type="AlphaFoldDB" id="A0A9Q1LC59"/>
<name>A0A9Q1LC59_9SOLA</name>
<proteinExistence type="predicted"/>
<dbReference type="Proteomes" id="UP001152561">
    <property type="component" value="Unassembled WGS sequence"/>
</dbReference>
<protein>
    <submittedName>
        <fullName evidence="1">Uncharacterized protein</fullName>
    </submittedName>
</protein>